<dbReference type="InterPro" id="IPR000867">
    <property type="entry name" value="IGFBP-like"/>
</dbReference>
<dbReference type="InterPro" id="IPR000884">
    <property type="entry name" value="TSP1_rpt"/>
</dbReference>
<sequence length="363" mass="39004">MERAWSDVLMASAVLLCVVTQVCSQLCDRPCLCPTSAPQCPPGVPLVADGCRCCPVCARQLGEPCSHRFPCDGQRGLQCDYSASSPGGPANVSVRFRQLLFCVHISGQEALGCVVNGVTYGEGQSFQPSCTHTLCRCSGGGVACVPACPLDVRRPTPDCPRPQHIRLPGKCCKQWVCENLENTVIQDAITATRKTGLWPFLPQYHPLNKLVPPPPTCTAKSTQWSPCSQSCGAGVSTRVSNQNPACKLQMEMRLCKVRPCYTVHPAPEAGQQGQCGASYTLPGPIRLVHQGCVSTHAYRLRYCGQCSGSSCCVPHQTSTAEVTFRCLAGALIRRPVMMIHSCVCSDSCPYGPFRNPALGGFRP</sequence>
<dbReference type="Gene3D" id="2.20.100.10">
    <property type="entry name" value="Thrombospondin type-1 (TSP1) repeat"/>
    <property type="match status" value="1"/>
</dbReference>
<evidence type="ECO:0000313" key="9">
    <source>
        <dbReference type="EMBL" id="TWW57164.1"/>
    </source>
</evidence>
<dbReference type="SUPFAM" id="SSF57603">
    <property type="entry name" value="FnI-like domain"/>
    <property type="match status" value="1"/>
</dbReference>
<keyword evidence="10" id="KW-1185">Reference proteome</keyword>
<dbReference type="PROSITE" id="PS50184">
    <property type="entry name" value="VWFC_2"/>
    <property type="match status" value="1"/>
</dbReference>
<dbReference type="PANTHER" id="PTHR11348:SF22">
    <property type="entry name" value="CCN FAMILY MEMBER 5"/>
    <property type="match status" value="1"/>
</dbReference>
<protein>
    <submittedName>
        <fullName evidence="9">Connective tissue growth factor CCN family member 2</fullName>
    </submittedName>
</protein>
<evidence type="ECO:0000256" key="1">
    <source>
        <dbReference type="ARBA" id="ARBA00008125"/>
    </source>
</evidence>
<proteinExistence type="inferred from homology"/>
<dbReference type="GO" id="GO:0031012">
    <property type="term" value="C:extracellular matrix"/>
    <property type="evidence" value="ECO:0007669"/>
    <property type="project" value="TreeGrafter"/>
</dbReference>
<reference evidence="9 10" key="1">
    <citation type="submission" date="2019-04" db="EMBL/GenBank/DDBJ databases">
        <title>Chromosome genome assembly for Takifugu flavidus.</title>
        <authorList>
            <person name="Xiao S."/>
        </authorList>
    </citation>
    <scope>NUCLEOTIDE SEQUENCE [LARGE SCALE GENOMIC DNA]</scope>
    <source>
        <strain evidence="9">HTHZ2018</strain>
        <tissue evidence="9">Muscle</tissue>
    </source>
</reference>
<dbReference type="PROSITE" id="PS50092">
    <property type="entry name" value="TSP1"/>
    <property type="match status" value="1"/>
</dbReference>
<feature type="chain" id="PRO_5022854660" evidence="5">
    <location>
        <begin position="25"/>
        <end position="363"/>
    </location>
</feature>
<name>A0A5C6MPF6_9TELE</name>
<evidence type="ECO:0000313" key="10">
    <source>
        <dbReference type="Proteomes" id="UP000324091"/>
    </source>
</evidence>
<evidence type="ECO:0000259" key="6">
    <source>
        <dbReference type="PROSITE" id="PS01225"/>
    </source>
</evidence>
<dbReference type="Pfam" id="PF00219">
    <property type="entry name" value="IGFBP"/>
    <property type="match status" value="1"/>
</dbReference>
<feature type="domain" description="CTCK" evidence="6">
    <location>
        <begin position="275"/>
        <end position="349"/>
    </location>
</feature>
<comment type="caution">
    <text evidence="4">Lacks conserved residue(s) required for the propagation of feature annotation.</text>
</comment>
<feature type="domain" description="IGFBP N-terminal" evidence="8">
    <location>
        <begin position="19"/>
        <end position="98"/>
    </location>
</feature>
<feature type="signal peptide" evidence="5">
    <location>
        <begin position="1"/>
        <end position="24"/>
    </location>
</feature>
<dbReference type="SMART" id="SM00041">
    <property type="entry name" value="CT"/>
    <property type="match status" value="1"/>
</dbReference>
<evidence type="ECO:0000259" key="8">
    <source>
        <dbReference type="PROSITE" id="PS51323"/>
    </source>
</evidence>
<dbReference type="InterPro" id="IPR001007">
    <property type="entry name" value="VWF_dom"/>
</dbReference>
<accession>A0A5C6MPF6</accession>
<dbReference type="SUPFAM" id="SSF57184">
    <property type="entry name" value="Growth factor receptor domain"/>
    <property type="match status" value="1"/>
</dbReference>
<evidence type="ECO:0000256" key="2">
    <source>
        <dbReference type="ARBA" id="ARBA00022729"/>
    </source>
</evidence>
<dbReference type="InterPro" id="IPR009030">
    <property type="entry name" value="Growth_fac_rcpt_cys_sf"/>
</dbReference>
<dbReference type="EMBL" id="RHFK02000021">
    <property type="protein sequence ID" value="TWW57164.1"/>
    <property type="molecule type" value="Genomic_DNA"/>
</dbReference>
<dbReference type="PANTHER" id="PTHR11348">
    <property type="entry name" value="CONNECTIVE TISSUE GROWTH FACTOR-RELATED"/>
    <property type="match status" value="1"/>
</dbReference>
<dbReference type="PROSITE" id="PS51323">
    <property type="entry name" value="IGFBP_N_2"/>
    <property type="match status" value="1"/>
</dbReference>
<dbReference type="InterPro" id="IPR050941">
    <property type="entry name" value="CCN"/>
</dbReference>
<dbReference type="SMART" id="SM00214">
    <property type="entry name" value="VWC"/>
    <property type="match status" value="1"/>
</dbReference>
<evidence type="ECO:0000256" key="5">
    <source>
        <dbReference type="SAM" id="SignalP"/>
    </source>
</evidence>
<evidence type="ECO:0000256" key="4">
    <source>
        <dbReference type="PROSITE-ProRule" id="PRU00039"/>
    </source>
</evidence>
<dbReference type="GO" id="GO:0007165">
    <property type="term" value="P:signal transduction"/>
    <property type="evidence" value="ECO:0007669"/>
    <property type="project" value="InterPro"/>
</dbReference>
<dbReference type="InterPro" id="IPR006207">
    <property type="entry name" value="Cys_knot_C"/>
</dbReference>
<keyword evidence="3" id="KW-1015">Disulfide bond</keyword>
<keyword evidence="2 5" id="KW-0732">Signal</keyword>
<dbReference type="GO" id="GO:0045597">
    <property type="term" value="P:positive regulation of cell differentiation"/>
    <property type="evidence" value="ECO:0007669"/>
    <property type="project" value="TreeGrafter"/>
</dbReference>
<evidence type="ECO:0000256" key="3">
    <source>
        <dbReference type="ARBA" id="ARBA00023157"/>
    </source>
</evidence>
<dbReference type="GO" id="GO:0005615">
    <property type="term" value="C:extracellular space"/>
    <property type="evidence" value="ECO:0007669"/>
    <property type="project" value="TreeGrafter"/>
</dbReference>
<dbReference type="AlphaFoldDB" id="A0A5C6MPF6"/>
<dbReference type="PROSITE" id="PS01185">
    <property type="entry name" value="CTCK_1"/>
    <property type="match status" value="1"/>
</dbReference>
<dbReference type="SMART" id="SM00121">
    <property type="entry name" value="IB"/>
    <property type="match status" value="1"/>
</dbReference>
<comment type="caution">
    <text evidence="9">The sequence shown here is derived from an EMBL/GenBank/DDBJ whole genome shotgun (WGS) entry which is preliminary data.</text>
</comment>
<gene>
    <name evidence="9" type="ORF">D4764_08G0011510</name>
</gene>
<dbReference type="InterPro" id="IPR036383">
    <property type="entry name" value="TSP1_rpt_sf"/>
</dbReference>
<feature type="domain" description="VWFC" evidence="7">
    <location>
        <begin position="113"/>
        <end position="178"/>
    </location>
</feature>
<dbReference type="GO" id="GO:0008201">
    <property type="term" value="F:heparin binding"/>
    <property type="evidence" value="ECO:0007669"/>
    <property type="project" value="TreeGrafter"/>
</dbReference>
<comment type="similarity">
    <text evidence="1">Belongs to the CCN family.</text>
</comment>
<organism evidence="9 10">
    <name type="scientific">Takifugu flavidus</name>
    <name type="common">sansaifugu</name>
    <dbReference type="NCBI Taxonomy" id="433684"/>
    <lineage>
        <taxon>Eukaryota</taxon>
        <taxon>Metazoa</taxon>
        <taxon>Chordata</taxon>
        <taxon>Craniata</taxon>
        <taxon>Vertebrata</taxon>
        <taxon>Euteleostomi</taxon>
        <taxon>Actinopterygii</taxon>
        <taxon>Neopterygii</taxon>
        <taxon>Teleostei</taxon>
        <taxon>Neoteleostei</taxon>
        <taxon>Acanthomorphata</taxon>
        <taxon>Eupercaria</taxon>
        <taxon>Tetraodontiformes</taxon>
        <taxon>Tetradontoidea</taxon>
        <taxon>Tetraodontidae</taxon>
        <taxon>Takifugu</taxon>
    </lineage>
</organism>
<dbReference type="GO" id="GO:0005178">
    <property type="term" value="F:integrin binding"/>
    <property type="evidence" value="ECO:0007669"/>
    <property type="project" value="TreeGrafter"/>
</dbReference>
<dbReference type="PROSITE" id="PS01225">
    <property type="entry name" value="CTCK_2"/>
    <property type="match status" value="1"/>
</dbReference>
<dbReference type="Pfam" id="PF19035">
    <property type="entry name" value="TSP1_CCN"/>
    <property type="match status" value="1"/>
</dbReference>
<evidence type="ECO:0000259" key="7">
    <source>
        <dbReference type="PROSITE" id="PS50184"/>
    </source>
</evidence>
<dbReference type="GO" id="GO:0007155">
    <property type="term" value="P:cell adhesion"/>
    <property type="evidence" value="ECO:0007669"/>
    <property type="project" value="TreeGrafter"/>
</dbReference>
<dbReference type="Proteomes" id="UP000324091">
    <property type="component" value="Chromosome 8"/>
</dbReference>
<dbReference type="InterPro" id="IPR043973">
    <property type="entry name" value="TSP1_CCN"/>
</dbReference>